<evidence type="ECO:0000259" key="2">
    <source>
        <dbReference type="PROSITE" id="PS51194"/>
    </source>
</evidence>
<accession>A0A1F5S7S1</accession>
<dbReference type="SUPFAM" id="SSF52540">
    <property type="entry name" value="P-loop containing nucleoside triphosphate hydrolases"/>
    <property type="match status" value="1"/>
</dbReference>
<dbReference type="InterPro" id="IPR050742">
    <property type="entry name" value="Helicase_Restrict-Modif_Enz"/>
</dbReference>
<gene>
    <name evidence="3" type="ORF">A2Y83_03875</name>
</gene>
<dbReference type="AlphaFoldDB" id="A0A1F5S7S1"/>
<dbReference type="PROSITE" id="PS51192">
    <property type="entry name" value="HELICASE_ATP_BIND_1"/>
    <property type="match status" value="1"/>
</dbReference>
<protein>
    <recommendedName>
        <fullName evidence="5">Helicase C-terminal domain-containing protein</fullName>
    </recommendedName>
</protein>
<dbReference type="Gene3D" id="3.40.50.300">
    <property type="entry name" value="P-loop containing nucleotide triphosphate hydrolases"/>
    <property type="match status" value="2"/>
</dbReference>
<dbReference type="PANTHER" id="PTHR47396">
    <property type="entry name" value="TYPE I RESTRICTION ENZYME ECOKI R PROTEIN"/>
    <property type="match status" value="1"/>
</dbReference>
<evidence type="ECO:0000259" key="1">
    <source>
        <dbReference type="PROSITE" id="PS51192"/>
    </source>
</evidence>
<proteinExistence type="predicted"/>
<dbReference type="InterPro" id="IPR006935">
    <property type="entry name" value="Helicase/UvrB_N"/>
</dbReference>
<dbReference type="GO" id="GO:0005524">
    <property type="term" value="F:ATP binding"/>
    <property type="evidence" value="ECO:0007669"/>
    <property type="project" value="InterPro"/>
</dbReference>
<dbReference type="GO" id="GO:0016787">
    <property type="term" value="F:hydrolase activity"/>
    <property type="evidence" value="ECO:0007669"/>
    <property type="project" value="InterPro"/>
</dbReference>
<dbReference type="InterPro" id="IPR001650">
    <property type="entry name" value="Helicase_C-like"/>
</dbReference>
<dbReference type="GO" id="GO:0003677">
    <property type="term" value="F:DNA binding"/>
    <property type="evidence" value="ECO:0007669"/>
    <property type="project" value="InterPro"/>
</dbReference>
<evidence type="ECO:0000313" key="4">
    <source>
        <dbReference type="Proteomes" id="UP000178323"/>
    </source>
</evidence>
<dbReference type="EMBL" id="MFFS01000014">
    <property type="protein sequence ID" value="OGF22750.1"/>
    <property type="molecule type" value="Genomic_DNA"/>
</dbReference>
<dbReference type="Pfam" id="PF04851">
    <property type="entry name" value="ResIII"/>
    <property type="match status" value="1"/>
</dbReference>
<dbReference type="GO" id="GO:0005829">
    <property type="term" value="C:cytosol"/>
    <property type="evidence" value="ECO:0007669"/>
    <property type="project" value="TreeGrafter"/>
</dbReference>
<dbReference type="Proteomes" id="UP000178323">
    <property type="component" value="Unassembled WGS sequence"/>
</dbReference>
<dbReference type="PROSITE" id="PS51194">
    <property type="entry name" value="HELICASE_CTER"/>
    <property type="match status" value="1"/>
</dbReference>
<feature type="domain" description="Helicase C-terminal" evidence="2">
    <location>
        <begin position="128"/>
        <end position="271"/>
    </location>
</feature>
<dbReference type="SMART" id="SM00490">
    <property type="entry name" value="HELICc"/>
    <property type="match status" value="1"/>
</dbReference>
<feature type="domain" description="Helicase ATP-binding" evidence="1">
    <location>
        <begin position="1"/>
        <end position="71"/>
    </location>
</feature>
<evidence type="ECO:0000313" key="3">
    <source>
        <dbReference type="EMBL" id="OGF22750.1"/>
    </source>
</evidence>
<dbReference type="STRING" id="1797985.A2Y83_03875"/>
<dbReference type="InterPro" id="IPR014001">
    <property type="entry name" value="Helicase_ATP-bd"/>
</dbReference>
<sequence length="271" mass="31949">MIQTLNRMDDIERISDKFGLILVDECHHLPAKMFRDVIIKFSPYYLYGLTATPKRKNNDEKLIFFHLGDILHTIDKNFREEDNNSVKNKKIRVVIRNTEIEVPFKVKTDNAQILLKIIAFDSGRNKKITEDIMTELKSGSKCLVLTERKEHAEILGYYLKREYEAIILTGDLTEKQRKEKIRQIEDGNFQVILATGQLIGEGTDFHGINSLFLVFPFAFQGKLTQYIGRIQRDAEGDNIIYDYRDIKIDYLEKFFKKRMNYYKKNFEEIEV</sequence>
<evidence type="ECO:0008006" key="5">
    <source>
        <dbReference type="Google" id="ProtNLM"/>
    </source>
</evidence>
<dbReference type="InterPro" id="IPR027417">
    <property type="entry name" value="P-loop_NTPase"/>
</dbReference>
<reference evidence="3 4" key="1">
    <citation type="journal article" date="2016" name="Nat. Commun.">
        <title>Thousands of microbial genomes shed light on interconnected biogeochemical processes in an aquifer system.</title>
        <authorList>
            <person name="Anantharaman K."/>
            <person name="Brown C.T."/>
            <person name="Hug L.A."/>
            <person name="Sharon I."/>
            <person name="Castelle C.J."/>
            <person name="Probst A.J."/>
            <person name="Thomas B.C."/>
            <person name="Singh A."/>
            <person name="Wilkins M.J."/>
            <person name="Karaoz U."/>
            <person name="Brodie E.L."/>
            <person name="Williams K.H."/>
            <person name="Hubbard S.S."/>
            <person name="Banfield J.F."/>
        </authorList>
    </citation>
    <scope>NUCLEOTIDE SEQUENCE [LARGE SCALE GENOMIC DNA]</scope>
</reference>
<dbReference type="PANTHER" id="PTHR47396:SF1">
    <property type="entry name" value="ATP-DEPENDENT HELICASE IRC3-RELATED"/>
    <property type="match status" value="1"/>
</dbReference>
<organism evidence="3 4">
    <name type="scientific">Candidatus Falkowbacteria bacterium RBG_13_39_14</name>
    <dbReference type="NCBI Taxonomy" id="1797985"/>
    <lineage>
        <taxon>Bacteria</taxon>
        <taxon>Candidatus Falkowiibacteriota</taxon>
    </lineage>
</organism>
<dbReference type="Pfam" id="PF00271">
    <property type="entry name" value="Helicase_C"/>
    <property type="match status" value="1"/>
</dbReference>
<name>A0A1F5S7S1_9BACT</name>
<comment type="caution">
    <text evidence="3">The sequence shown here is derived from an EMBL/GenBank/DDBJ whole genome shotgun (WGS) entry which is preliminary data.</text>
</comment>
<dbReference type="CDD" id="cd18785">
    <property type="entry name" value="SF2_C"/>
    <property type="match status" value="1"/>
</dbReference>